<sequence length="598" mass="67440">MITDNNHSNTADVDGFEVVPQNVDQAAAEAATLNIAIDVQTEAVATDAIVEQTEKLSIATLEPTAEEKQDVPHPQGHGRHPHGHHGPRGHMRPPPGFFPAELDAEKPARSEDGETHRPRPEGHGRRHHRHHGPPPHFFESDGEKPPHPEDKGDKSDRSDRPRPRHPRHHHHPRGGMPPPGFAPFDFDSDRRPPPPHPGMFRPPPGFDFEGFPSEFFGRGERHGRRHHERRERGMRGEPGMESAPGSEIHRGHKHRHHRAHSPNADESKPDFGPERRHHHRGFGPRGPHCGPGHHGPRPPHPRHSKSDNEEVTDKKPLPDGNTTSGSESETSSSESESGEHCCCSHRPRGGPRHGPGFGRPPPHMRGMGMYGPPPPHMFFDDFMHPSRRGMRPPSPPPHISFTDKHDRPRRVMPTPPFGEEHFEMMGGREHRGPRRAGFGFGGRGGRGDDEYRPRRGMPPPPHEFGFSRGCDDEYKRPSHRGMPLPPPFGLEQGFGGRGYERMRGMPPPPPFESDFINRGMSPRGPFFSHMEVRTPPHGPRHHRRPSPPPRWMNDYSDSDYDDYPSSGHDVRDRRHHHHGDPRADRGFYARGPAFFVRA</sequence>
<feature type="compositionally biased region" description="Basic residues" evidence="1">
    <location>
        <begin position="162"/>
        <end position="173"/>
    </location>
</feature>
<feature type="compositionally biased region" description="Basic and acidic residues" evidence="1">
    <location>
        <begin position="103"/>
        <end position="123"/>
    </location>
</feature>
<feature type="compositionally biased region" description="Basic and acidic residues" evidence="1">
    <location>
        <begin position="263"/>
        <end position="274"/>
    </location>
</feature>
<feature type="compositionally biased region" description="Low complexity" evidence="1">
    <location>
        <begin position="322"/>
        <end position="335"/>
    </location>
</feature>
<dbReference type="EMBL" id="NIDF01000046">
    <property type="protein sequence ID" value="TYJ55075.1"/>
    <property type="molecule type" value="Genomic_DNA"/>
</dbReference>
<evidence type="ECO:0000313" key="2">
    <source>
        <dbReference type="EMBL" id="TYJ55075.1"/>
    </source>
</evidence>
<comment type="caution">
    <text evidence="2">The sequence shown here is derived from an EMBL/GenBank/DDBJ whole genome shotgun (WGS) entry which is preliminary data.</text>
</comment>
<evidence type="ECO:0000256" key="1">
    <source>
        <dbReference type="SAM" id="MobiDB-lite"/>
    </source>
</evidence>
<protein>
    <submittedName>
        <fullName evidence="2">Uncharacterized protein</fullName>
    </submittedName>
</protein>
<keyword evidence="3" id="KW-1185">Reference proteome</keyword>
<feature type="compositionally biased region" description="Basic and acidic residues" evidence="1">
    <location>
        <begin position="138"/>
        <end position="161"/>
    </location>
</feature>
<feature type="compositionally biased region" description="Basic residues" evidence="1">
    <location>
        <begin position="76"/>
        <end position="91"/>
    </location>
</feature>
<feature type="compositionally biased region" description="Basic residues" evidence="1">
    <location>
        <begin position="250"/>
        <end position="260"/>
    </location>
</feature>
<dbReference type="AlphaFoldDB" id="A0A5D3AUG8"/>
<accession>A0A5D3AUG8</accession>
<feature type="compositionally biased region" description="Basic residues" evidence="1">
    <location>
        <begin position="124"/>
        <end position="133"/>
    </location>
</feature>
<feature type="compositionally biased region" description="Basic and acidic residues" evidence="1">
    <location>
        <begin position="304"/>
        <end position="317"/>
    </location>
</feature>
<gene>
    <name evidence="2" type="ORF">B9479_004212</name>
</gene>
<evidence type="ECO:0000313" key="3">
    <source>
        <dbReference type="Proteomes" id="UP000322245"/>
    </source>
</evidence>
<organism evidence="2 3">
    <name type="scientific">Cryptococcus floricola</name>
    <dbReference type="NCBI Taxonomy" id="2591691"/>
    <lineage>
        <taxon>Eukaryota</taxon>
        <taxon>Fungi</taxon>
        <taxon>Dikarya</taxon>
        <taxon>Basidiomycota</taxon>
        <taxon>Agaricomycotina</taxon>
        <taxon>Tremellomycetes</taxon>
        <taxon>Tremellales</taxon>
        <taxon>Cryptococcaceae</taxon>
        <taxon>Cryptococcus</taxon>
    </lineage>
</organism>
<feature type="region of interest" description="Disordered" evidence="1">
    <location>
        <begin position="61"/>
        <end position="368"/>
    </location>
</feature>
<feature type="region of interest" description="Disordered" evidence="1">
    <location>
        <begin position="427"/>
        <end position="468"/>
    </location>
</feature>
<feature type="compositionally biased region" description="Pro residues" evidence="1">
    <location>
        <begin position="194"/>
        <end position="205"/>
    </location>
</feature>
<feature type="region of interest" description="Disordered" evidence="1">
    <location>
        <begin position="507"/>
        <end position="589"/>
    </location>
</feature>
<feature type="compositionally biased region" description="Basic residues" evidence="1">
    <location>
        <begin position="294"/>
        <end position="303"/>
    </location>
</feature>
<dbReference type="Proteomes" id="UP000322245">
    <property type="component" value="Unassembled WGS sequence"/>
</dbReference>
<proteinExistence type="predicted"/>
<reference evidence="2 3" key="1">
    <citation type="submission" date="2017-05" db="EMBL/GenBank/DDBJ databases">
        <title>The Genome Sequence of Tsuchiyaea wingfieldii DSM 27421.</title>
        <authorList>
            <person name="Cuomo C."/>
            <person name="Passer A."/>
            <person name="Billmyre B."/>
            <person name="Heitman J."/>
        </authorList>
    </citation>
    <scope>NUCLEOTIDE SEQUENCE [LARGE SCALE GENOMIC DNA]</scope>
    <source>
        <strain evidence="2 3">DSM 27421</strain>
    </source>
</reference>
<name>A0A5D3AUG8_9TREE</name>